<feature type="transmembrane region" description="Helical" evidence="8">
    <location>
        <begin position="350"/>
        <end position="370"/>
    </location>
</feature>
<dbReference type="Pfam" id="PF12698">
    <property type="entry name" value="ABC2_membrane_3"/>
    <property type="match status" value="1"/>
</dbReference>
<comment type="caution">
    <text evidence="10">The sequence shown here is derived from an EMBL/GenBank/DDBJ whole genome shotgun (WGS) entry which is preliminary data.</text>
</comment>
<dbReference type="InterPro" id="IPR047817">
    <property type="entry name" value="ABC2_TM_bact-type"/>
</dbReference>
<keyword evidence="3" id="KW-0813">Transport</keyword>
<evidence type="ECO:0000256" key="5">
    <source>
        <dbReference type="ARBA" id="ARBA00022692"/>
    </source>
</evidence>
<feature type="transmembrane region" description="Helical" evidence="8">
    <location>
        <begin position="262"/>
        <end position="287"/>
    </location>
</feature>
<sequence>MIKSIIRKEIQVVLKEKGTFFWLFLLPIFFIVIFASIFGNTSDKITISFYDQDHSEMSQMFLKQLRQIPGFELKKDSSLSLKEQIKEIKEGRSTSLLVIPEGYERNLKANRPAEIQLFRDATADSAVAPIKAVLENMTTSFREAKLSQTLQTLGQNTDQAKITLTPPVKVKEIKENAAKLNMITQVVPGYTVMFVFFIMITIVRNFIKDKESGMLSRLRSTPMKSYHYLIGMWVPNILVVLTQSTVLLVFGKVVYGLHIGDLLSIILIVISLAICATGLGLLLSVFVRSENQGVAFVQIITMGGAVVGGLWFPYDFLPRFAQIVGKFTPQYWAQQGMQNVMIRGAHLGDIWITVLILLAFGLIGLVIASLRFKKFFTTAIN</sequence>
<feature type="transmembrane region" description="Helical" evidence="8">
    <location>
        <begin position="294"/>
        <end position="314"/>
    </location>
</feature>
<dbReference type="EMBL" id="SMYO01000003">
    <property type="protein sequence ID" value="TDK63236.1"/>
    <property type="molecule type" value="Genomic_DNA"/>
</dbReference>
<dbReference type="PANTHER" id="PTHR30294:SF38">
    <property type="entry name" value="TRANSPORT PERMEASE PROTEIN"/>
    <property type="match status" value="1"/>
</dbReference>
<feature type="transmembrane region" description="Helical" evidence="8">
    <location>
        <begin position="228"/>
        <end position="250"/>
    </location>
</feature>
<accession>A0A4R5VVS4</accession>
<keyword evidence="7 8" id="KW-0472">Membrane</keyword>
<dbReference type="PANTHER" id="PTHR30294">
    <property type="entry name" value="MEMBRANE COMPONENT OF ABC TRANSPORTER YHHJ-RELATED"/>
    <property type="match status" value="1"/>
</dbReference>
<evidence type="ECO:0000313" key="10">
    <source>
        <dbReference type="EMBL" id="TDK63236.1"/>
    </source>
</evidence>
<gene>
    <name evidence="10" type="ORF">E2K98_07245</name>
</gene>
<proteinExistence type="inferred from homology"/>
<dbReference type="InterPro" id="IPR051449">
    <property type="entry name" value="ABC-2_transporter_component"/>
</dbReference>
<organism evidence="10 11">
    <name type="scientific">Bacillus salipaludis</name>
    <dbReference type="NCBI Taxonomy" id="2547811"/>
    <lineage>
        <taxon>Bacteria</taxon>
        <taxon>Bacillati</taxon>
        <taxon>Bacillota</taxon>
        <taxon>Bacilli</taxon>
        <taxon>Bacillales</taxon>
        <taxon>Bacillaceae</taxon>
        <taxon>Bacillus</taxon>
    </lineage>
</organism>
<protein>
    <submittedName>
        <fullName evidence="10">ABC transporter permease</fullName>
    </submittedName>
</protein>
<comment type="subcellular location">
    <subcellularLocation>
        <location evidence="1">Cell membrane</location>
        <topology evidence="1">Multi-pass membrane protein</topology>
    </subcellularLocation>
</comment>
<feature type="transmembrane region" description="Helical" evidence="8">
    <location>
        <begin position="20"/>
        <end position="39"/>
    </location>
</feature>
<evidence type="ECO:0000256" key="7">
    <source>
        <dbReference type="ARBA" id="ARBA00023136"/>
    </source>
</evidence>
<keyword evidence="5 8" id="KW-0812">Transmembrane</keyword>
<dbReference type="Proteomes" id="UP000295132">
    <property type="component" value="Unassembled WGS sequence"/>
</dbReference>
<evidence type="ECO:0000256" key="2">
    <source>
        <dbReference type="ARBA" id="ARBA00007783"/>
    </source>
</evidence>
<dbReference type="Gene3D" id="3.40.1710.10">
    <property type="entry name" value="abc type-2 transporter like domain"/>
    <property type="match status" value="1"/>
</dbReference>
<evidence type="ECO:0000256" key="6">
    <source>
        <dbReference type="ARBA" id="ARBA00022989"/>
    </source>
</evidence>
<comment type="similarity">
    <text evidence="2">Belongs to the ABC-2 integral membrane protein family.</text>
</comment>
<evidence type="ECO:0000259" key="9">
    <source>
        <dbReference type="PROSITE" id="PS51012"/>
    </source>
</evidence>
<evidence type="ECO:0000256" key="8">
    <source>
        <dbReference type="SAM" id="Phobius"/>
    </source>
</evidence>
<dbReference type="GO" id="GO:0005886">
    <property type="term" value="C:plasma membrane"/>
    <property type="evidence" value="ECO:0007669"/>
    <property type="project" value="UniProtKB-SubCell"/>
</dbReference>
<evidence type="ECO:0000256" key="3">
    <source>
        <dbReference type="ARBA" id="ARBA00022448"/>
    </source>
</evidence>
<dbReference type="InterPro" id="IPR013525">
    <property type="entry name" value="ABC2_TM"/>
</dbReference>
<keyword evidence="4" id="KW-1003">Cell membrane</keyword>
<dbReference type="AlphaFoldDB" id="A0A4R5VVS4"/>
<dbReference type="GO" id="GO:0140359">
    <property type="term" value="F:ABC-type transporter activity"/>
    <property type="evidence" value="ECO:0007669"/>
    <property type="project" value="InterPro"/>
</dbReference>
<evidence type="ECO:0000256" key="4">
    <source>
        <dbReference type="ARBA" id="ARBA00022475"/>
    </source>
</evidence>
<feature type="domain" description="ABC transmembrane type-2" evidence="9">
    <location>
        <begin position="151"/>
        <end position="375"/>
    </location>
</feature>
<evidence type="ECO:0000313" key="11">
    <source>
        <dbReference type="Proteomes" id="UP000295132"/>
    </source>
</evidence>
<keyword evidence="6 8" id="KW-1133">Transmembrane helix</keyword>
<dbReference type="RefSeq" id="WP_133333577.1">
    <property type="nucleotide sequence ID" value="NZ_SMYO01000003.1"/>
</dbReference>
<reference evidence="10 11" key="1">
    <citation type="submission" date="2019-03" db="EMBL/GenBank/DDBJ databases">
        <title>Bacillus niacini sp. nov. a Nicotinate-Metabolizing Mesophile Isolated from Soil.</title>
        <authorList>
            <person name="Zhang G."/>
        </authorList>
    </citation>
    <scope>NUCLEOTIDE SEQUENCE [LARGE SCALE GENOMIC DNA]</scope>
    <source>
        <strain evidence="10 11">WN066</strain>
    </source>
</reference>
<name>A0A4R5VVS4_9BACI</name>
<dbReference type="PROSITE" id="PS51012">
    <property type="entry name" value="ABC_TM2"/>
    <property type="match status" value="1"/>
</dbReference>
<evidence type="ECO:0000256" key="1">
    <source>
        <dbReference type="ARBA" id="ARBA00004651"/>
    </source>
</evidence>
<feature type="transmembrane region" description="Helical" evidence="8">
    <location>
        <begin position="187"/>
        <end position="207"/>
    </location>
</feature>